<proteinExistence type="predicted"/>
<sequence>MSILQTSGIQFGSDNTILNSKYGIIPQNSKAVFYQANAPTGWTKVTTHNNKALRVVSGTGGGYGSGGTAGPGGQPFSTIFPTSVRPISGTVTAAGTVNATTLTIQQIPGHTHNAGSQVNVSPGSPGIGGRAVNAQAPATSPTGGGGSHTHPFGGSASPYSGTIDMRVQYIDVIICNFT</sequence>
<organism evidence="2 3">
    <name type="scientific">Synechococcus phage S-SCSM1</name>
    <dbReference type="NCBI Taxonomy" id="2588487"/>
    <lineage>
        <taxon>Viruses</taxon>
        <taxon>Duplodnaviria</taxon>
        <taxon>Heunggongvirae</taxon>
        <taxon>Uroviricota</taxon>
        <taxon>Caudoviricetes</taxon>
        <taxon>Pantevenvirales</taxon>
        <taxon>Kyanoviridae</taxon>
        <taxon>Zhoulongquanvirus</taxon>
        <taxon>Zhoulongquanvirus esscess</taxon>
    </lineage>
</organism>
<evidence type="ECO:0000313" key="2">
    <source>
        <dbReference type="EMBL" id="QFG06508.1"/>
    </source>
</evidence>
<protein>
    <submittedName>
        <fullName evidence="2">Tail fiber protein</fullName>
    </submittedName>
</protein>
<gene>
    <name evidence="2" type="ORF">SSCSM1_244</name>
</gene>
<evidence type="ECO:0000313" key="3">
    <source>
        <dbReference type="Proteomes" id="UP000515683"/>
    </source>
</evidence>
<dbReference type="Proteomes" id="UP000515683">
    <property type="component" value="Segment"/>
</dbReference>
<feature type="region of interest" description="Disordered" evidence="1">
    <location>
        <begin position="122"/>
        <end position="155"/>
    </location>
</feature>
<dbReference type="EMBL" id="MK867354">
    <property type="protein sequence ID" value="QFG06508.1"/>
    <property type="molecule type" value="Genomic_DNA"/>
</dbReference>
<evidence type="ECO:0000256" key="1">
    <source>
        <dbReference type="SAM" id="MobiDB-lite"/>
    </source>
</evidence>
<keyword evidence="3" id="KW-1185">Reference proteome</keyword>
<accession>A0A6M2ZHN4</accession>
<name>A0A6M2ZHN4_9CAUD</name>
<reference evidence="2" key="1">
    <citation type="submission" date="2019-04" db="EMBL/GenBank/DDBJ databases">
        <title>Genomic and proteomic characterization of cyanophage S-SCSM1 provides new insights into understanding the viral gene diversity and phage-host interactions.</title>
        <authorList>
            <person name="Wang Q."/>
            <person name="Xu Y."/>
            <person name="Jiao N."/>
            <person name="Zhang R."/>
        </authorList>
    </citation>
    <scope>NUCLEOTIDE SEQUENCE [LARGE SCALE GENOMIC DNA]</scope>
</reference>